<evidence type="ECO:0000313" key="2">
    <source>
        <dbReference type="EMBL" id="GEU44605.1"/>
    </source>
</evidence>
<proteinExistence type="predicted"/>
<protein>
    <submittedName>
        <fullName evidence="2">Uncharacterized protein</fullName>
    </submittedName>
</protein>
<feature type="compositionally biased region" description="Acidic residues" evidence="1">
    <location>
        <begin position="471"/>
        <end position="484"/>
    </location>
</feature>
<feature type="region of interest" description="Disordered" evidence="1">
    <location>
        <begin position="470"/>
        <end position="530"/>
    </location>
</feature>
<feature type="compositionally biased region" description="Acidic residues" evidence="1">
    <location>
        <begin position="491"/>
        <end position="521"/>
    </location>
</feature>
<evidence type="ECO:0000256" key="1">
    <source>
        <dbReference type="SAM" id="MobiDB-lite"/>
    </source>
</evidence>
<organism evidence="2">
    <name type="scientific">Tanacetum cinerariifolium</name>
    <name type="common">Dalmatian daisy</name>
    <name type="synonym">Chrysanthemum cinerariifolium</name>
    <dbReference type="NCBI Taxonomy" id="118510"/>
    <lineage>
        <taxon>Eukaryota</taxon>
        <taxon>Viridiplantae</taxon>
        <taxon>Streptophyta</taxon>
        <taxon>Embryophyta</taxon>
        <taxon>Tracheophyta</taxon>
        <taxon>Spermatophyta</taxon>
        <taxon>Magnoliopsida</taxon>
        <taxon>eudicotyledons</taxon>
        <taxon>Gunneridae</taxon>
        <taxon>Pentapetalae</taxon>
        <taxon>asterids</taxon>
        <taxon>campanulids</taxon>
        <taxon>Asterales</taxon>
        <taxon>Asteraceae</taxon>
        <taxon>Asteroideae</taxon>
        <taxon>Anthemideae</taxon>
        <taxon>Anthemidinae</taxon>
        <taxon>Tanacetum</taxon>
    </lineage>
</organism>
<gene>
    <name evidence="2" type="ORF">Tci_016583</name>
</gene>
<dbReference type="AlphaFoldDB" id="A0A6L2K9C5"/>
<sequence>MSVLRSHAGWKAKHFKGISLEEIREKFDLVWKQMQDFVLMSSKEEGERVKRKGLSLEQESAKKVKTSEEVSEEDLKQMMHLVPVKEVYVEALQVKHPIIDWEIQTEGQRSYWKIIRLGGSTASYQFFVDMLKHFDREDLNQLWALVKETLNIRQAAIEWRLYDSCGVYHILSRDQEIFMLVEREHPLRKGLAIVMISNKLQVENYSQMATELIQKIHKIANSPRQRSILTISDEFPLPEEVPTASEEKFPMLKKRNATAEKIALLMMTRILISGTTDKSMVEEVTPLKEDFKQKENKYLEEFLDMKALKEKNKVGIGYKNLLYLTRVQQVQPALYNGHELIKTNHVSAIVHNFEETLEIAEITRKKMNDKIKDPEGVTDWHLEPRFIENQRSCLHQILQSRTCPFHLRMHRFRVSASSAWSSQIHWRPPHSLIFRHHQHHRTRTSMNLSIPVDLPTAESPGYVVELNPKEDPEEYEDDESEDGPVDYPLDGGDDGEYDDDDSSGDDADDEDEDEEDEEEEEHLASADSTVVIPTVKHVSPPEGTKHVIPPPSTNITTTEAKITVWLQAFISLLPEVEVGRLLAMPTPPPSPITLLSPPFAGEHLARCTTPSAHSSPPPVPSPLLPSSGCPTQILTLRIASTQALIDAVIATLPSPPLLPPLYLPPLVDHAEARRRGNKEVGYGIRDTWVDSAEADPEIESMTLGEANTRVTKLAELHEHDTQDLYAQESRTRISQRVTMDSQRVDLLMEDRIAHQETILIVEEEAYASREA</sequence>
<comment type="caution">
    <text evidence="2">The sequence shown here is derived from an EMBL/GenBank/DDBJ whole genome shotgun (WGS) entry which is preliminary data.</text>
</comment>
<accession>A0A6L2K9C5</accession>
<feature type="region of interest" description="Disordered" evidence="1">
    <location>
        <begin position="606"/>
        <end position="626"/>
    </location>
</feature>
<dbReference type="EMBL" id="BKCJ010001868">
    <property type="protein sequence ID" value="GEU44605.1"/>
    <property type="molecule type" value="Genomic_DNA"/>
</dbReference>
<reference evidence="2" key="1">
    <citation type="journal article" date="2019" name="Sci. Rep.">
        <title>Draft genome of Tanacetum cinerariifolium, the natural source of mosquito coil.</title>
        <authorList>
            <person name="Yamashiro T."/>
            <person name="Shiraishi A."/>
            <person name="Satake H."/>
            <person name="Nakayama K."/>
        </authorList>
    </citation>
    <scope>NUCLEOTIDE SEQUENCE</scope>
</reference>
<name>A0A6L2K9C5_TANCI</name>